<evidence type="ECO:0000256" key="1">
    <source>
        <dbReference type="SAM" id="MobiDB-lite"/>
    </source>
</evidence>
<name>A0A1H8CKD7_9BACI</name>
<protein>
    <submittedName>
        <fullName evidence="2">Uncharacterized protein</fullName>
    </submittedName>
</protein>
<feature type="region of interest" description="Disordered" evidence="1">
    <location>
        <begin position="1"/>
        <end position="45"/>
    </location>
</feature>
<dbReference type="STRING" id="930146.SAMN05192533_10793"/>
<evidence type="ECO:0000313" key="3">
    <source>
        <dbReference type="Proteomes" id="UP000198553"/>
    </source>
</evidence>
<evidence type="ECO:0000313" key="2">
    <source>
        <dbReference type="EMBL" id="SEM94557.1"/>
    </source>
</evidence>
<dbReference type="Proteomes" id="UP000198553">
    <property type="component" value="Unassembled WGS sequence"/>
</dbReference>
<gene>
    <name evidence="2" type="ORF">SAMN05192533_10793</name>
</gene>
<proteinExistence type="predicted"/>
<dbReference type="EMBL" id="FOBW01000007">
    <property type="protein sequence ID" value="SEM94557.1"/>
    <property type="molecule type" value="Genomic_DNA"/>
</dbReference>
<dbReference type="RefSeq" id="WP_170843854.1">
    <property type="nucleotide sequence ID" value="NZ_FOBW01000007.1"/>
</dbReference>
<organism evidence="2 3">
    <name type="scientific">Mesobacillus persicus</name>
    <dbReference type="NCBI Taxonomy" id="930146"/>
    <lineage>
        <taxon>Bacteria</taxon>
        <taxon>Bacillati</taxon>
        <taxon>Bacillota</taxon>
        <taxon>Bacilli</taxon>
        <taxon>Bacillales</taxon>
        <taxon>Bacillaceae</taxon>
        <taxon>Mesobacillus</taxon>
    </lineage>
</organism>
<accession>A0A1H8CKD7</accession>
<sequence>MGRTKYGNPGAQRNNNRKKGQNVSEELVEWTTSDKEKNRPSNPSD</sequence>
<dbReference type="AlphaFoldDB" id="A0A1H8CKD7"/>
<keyword evidence="3" id="KW-1185">Reference proteome</keyword>
<reference evidence="3" key="1">
    <citation type="submission" date="2016-10" db="EMBL/GenBank/DDBJ databases">
        <authorList>
            <person name="Varghese N."/>
            <person name="Submissions S."/>
        </authorList>
    </citation>
    <scope>NUCLEOTIDE SEQUENCE [LARGE SCALE GENOMIC DNA]</scope>
    <source>
        <strain evidence="3">B48,IBRC-M 10115,DSM 25386,CECT 8001</strain>
    </source>
</reference>